<evidence type="ECO:0000313" key="4">
    <source>
        <dbReference type="Proteomes" id="UP000825679"/>
    </source>
</evidence>
<reference evidence="3 4" key="1">
    <citation type="submission" date="2021-08" db="EMBL/GenBank/DDBJ databases">
        <title>complete genome sequencing of Deefgea sp. D25.</title>
        <authorList>
            <person name="Bae J.-W."/>
            <person name="Gim D.-H."/>
        </authorList>
    </citation>
    <scope>NUCLEOTIDE SEQUENCE [LARGE SCALE GENOMIC DNA]</scope>
    <source>
        <strain evidence="3 4">D25</strain>
    </source>
</reference>
<protein>
    <submittedName>
        <fullName evidence="3">Chalcone isomerase family protein</fullName>
    </submittedName>
</protein>
<proteinExistence type="predicted"/>
<dbReference type="InterPro" id="IPR016087">
    <property type="entry name" value="Chalcone_isomerase"/>
</dbReference>
<dbReference type="SUPFAM" id="SSF54626">
    <property type="entry name" value="Chalcone isomerase"/>
    <property type="match status" value="1"/>
</dbReference>
<dbReference type="Pfam" id="PF16036">
    <property type="entry name" value="Chalcone_3"/>
    <property type="match status" value="1"/>
</dbReference>
<name>A0ABX8ZDA7_9NEIS</name>
<dbReference type="RefSeq" id="WP_221007379.1">
    <property type="nucleotide sequence ID" value="NZ_CP081150.1"/>
</dbReference>
<feature type="chain" id="PRO_5046995923" evidence="1">
    <location>
        <begin position="23"/>
        <end position="191"/>
    </location>
</feature>
<keyword evidence="4" id="KW-1185">Reference proteome</keyword>
<gene>
    <name evidence="3" type="ORF">K4H28_05495</name>
</gene>
<feature type="signal peptide" evidence="1">
    <location>
        <begin position="1"/>
        <end position="22"/>
    </location>
</feature>
<sequence length="191" mass="20306">MKKTLLCSIFSALVWLPLAVQAVEVSGVNVPEKVAAAEGTLHLNGAGVRKKMMFEVYVASLYVTQKSADAVAVLGSNAPRRMQLTMLRNVEAASLYQALLDGLQANLSAGQLKELAPKVAELEKIFAEIKSVSKGDVIVLDFIPSQGSKVSVRGRAMGVIEGDVFANALLSIWLGRVPVSEDLKKGLLGKG</sequence>
<feature type="domain" description="Chalcone isomerase" evidence="2">
    <location>
        <begin position="22"/>
        <end position="189"/>
    </location>
</feature>
<dbReference type="Proteomes" id="UP000825679">
    <property type="component" value="Chromosome"/>
</dbReference>
<dbReference type="EMBL" id="CP081150">
    <property type="protein sequence ID" value="QZA78859.1"/>
    <property type="molecule type" value="Genomic_DNA"/>
</dbReference>
<accession>A0ABX8ZDA7</accession>
<dbReference type="PANTHER" id="PTHR47698">
    <property type="entry name" value="FATTY-ACID-BINDING PROTEIN 3, CHLOROPLASTIC"/>
    <property type="match status" value="1"/>
</dbReference>
<dbReference type="PANTHER" id="PTHR47698:SF2">
    <property type="entry name" value="FATTY-ACID-BINDING PROTEIN 3, CHLOROPLASTIC"/>
    <property type="match status" value="1"/>
</dbReference>
<dbReference type="Gene3D" id="3.50.70.10">
    <property type="match status" value="1"/>
</dbReference>
<organism evidence="3 4">
    <name type="scientific">Deefgea tanakiae</name>
    <dbReference type="NCBI Taxonomy" id="2865840"/>
    <lineage>
        <taxon>Bacteria</taxon>
        <taxon>Pseudomonadati</taxon>
        <taxon>Pseudomonadota</taxon>
        <taxon>Betaproteobacteria</taxon>
        <taxon>Neisseriales</taxon>
        <taxon>Chitinibacteraceae</taxon>
        <taxon>Deefgea</taxon>
    </lineage>
</organism>
<keyword evidence="1" id="KW-0732">Signal</keyword>
<evidence type="ECO:0000259" key="2">
    <source>
        <dbReference type="Pfam" id="PF16036"/>
    </source>
</evidence>
<dbReference type="InterPro" id="IPR036298">
    <property type="entry name" value="Chalcone_isomerase_sf"/>
</dbReference>
<evidence type="ECO:0000313" key="3">
    <source>
        <dbReference type="EMBL" id="QZA78859.1"/>
    </source>
</evidence>
<dbReference type="InterPro" id="IPR016088">
    <property type="entry name" value="Chalcone_isomerase_3-sand"/>
</dbReference>
<evidence type="ECO:0000256" key="1">
    <source>
        <dbReference type="SAM" id="SignalP"/>
    </source>
</evidence>
<dbReference type="GO" id="GO:0016853">
    <property type="term" value="F:isomerase activity"/>
    <property type="evidence" value="ECO:0007669"/>
    <property type="project" value="UniProtKB-KW"/>
</dbReference>
<keyword evidence="3" id="KW-0413">Isomerase</keyword>